<protein>
    <submittedName>
        <fullName evidence="1">Uncharacterized protein</fullName>
    </submittedName>
</protein>
<dbReference type="EMBL" id="UINC01154993">
    <property type="protein sequence ID" value="SVD50584.1"/>
    <property type="molecule type" value="Genomic_DNA"/>
</dbReference>
<dbReference type="AlphaFoldDB" id="A0A382VVV1"/>
<gene>
    <name evidence="1" type="ORF">METZ01_LOCUS403438</name>
</gene>
<name>A0A382VVV1_9ZZZZ</name>
<sequence>MPKKPKKTIDQTNRAANRQRTKTIMKAREKRMRMHHERRIAEDLNRVISKWHDARLPKDIVVGFSAFYMVNFVFDCCTPSDANHLLVSAISRELVKSNEIEDSETIIQ</sequence>
<evidence type="ECO:0000313" key="1">
    <source>
        <dbReference type="EMBL" id="SVD50584.1"/>
    </source>
</evidence>
<accession>A0A382VVV1</accession>
<proteinExistence type="predicted"/>
<reference evidence="1" key="1">
    <citation type="submission" date="2018-05" db="EMBL/GenBank/DDBJ databases">
        <authorList>
            <person name="Lanie J.A."/>
            <person name="Ng W.-L."/>
            <person name="Kazmierczak K.M."/>
            <person name="Andrzejewski T.M."/>
            <person name="Davidsen T.M."/>
            <person name="Wayne K.J."/>
            <person name="Tettelin H."/>
            <person name="Glass J.I."/>
            <person name="Rusch D."/>
            <person name="Podicherti R."/>
            <person name="Tsui H.-C.T."/>
            <person name="Winkler M.E."/>
        </authorList>
    </citation>
    <scope>NUCLEOTIDE SEQUENCE</scope>
</reference>
<organism evidence="1">
    <name type="scientific">marine metagenome</name>
    <dbReference type="NCBI Taxonomy" id="408172"/>
    <lineage>
        <taxon>unclassified sequences</taxon>
        <taxon>metagenomes</taxon>
        <taxon>ecological metagenomes</taxon>
    </lineage>
</organism>